<reference evidence="12" key="1">
    <citation type="submission" date="2013-08" db="EMBL/GenBank/DDBJ databases">
        <authorList>
            <person name="Mendez C."/>
            <person name="Richter M."/>
            <person name="Ferrer M."/>
            <person name="Sanchez J."/>
        </authorList>
    </citation>
    <scope>NUCLEOTIDE SEQUENCE</scope>
</reference>
<feature type="transmembrane region" description="Helical" evidence="10">
    <location>
        <begin position="28"/>
        <end position="47"/>
    </location>
</feature>
<evidence type="ECO:0000256" key="5">
    <source>
        <dbReference type="ARBA" id="ARBA00022989"/>
    </source>
</evidence>
<keyword evidence="7" id="KW-0406">Ion transport</keyword>
<dbReference type="Pfam" id="PF00999">
    <property type="entry name" value="Na_H_Exchanger"/>
    <property type="match status" value="1"/>
</dbReference>
<keyword evidence="5 10" id="KW-1133">Transmembrane helix</keyword>
<dbReference type="GO" id="GO:0015297">
    <property type="term" value="F:antiporter activity"/>
    <property type="evidence" value="ECO:0007669"/>
    <property type="project" value="UniProtKB-KW"/>
</dbReference>
<evidence type="ECO:0000259" key="11">
    <source>
        <dbReference type="Pfam" id="PF00999"/>
    </source>
</evidence>
<evidence type="ECO:0000256" key="4">
    <source>
        <dbReference type="ARBA" id="ARBA00022692"/>
    </source>
</evidence>
<dbReference type="GO" id="GO:0006814">
    <property type="term" value="P:sodium ion transport"/>
    <property type="evidence" value="ECO:0007669"/>
    <property type="project" value="UniProtKB-KW"/>
</dbReference>
<feature type="domain" description="Cation/H+ exchanger transmembrane" evidence="11">
    <location>
        <begin position="13"/>
        <end position="241"/>
    </location>
</feature>
<dbReference type="Gene3D" id="1.20.1530.20">
    <property type="match status" value="1"/>
</dbReference>
<evidence type="ECO:0000256" key="2">
    <source>
        <dbReference type="ARBA" id="ARBA00022448"/>
    </source>
</evidence>
<evidence type="ECO:0000256" key="7">
    <source>
        <dbReference type="ARBA" id="ARBA00023065"/>
    </source>
</evidence>
<evidence type="ECO:0000256" key="8">
    <source>
        <dbReference type="ARBA" id="ARBA00023136"/>
    </source>
</evidence>
<feature type="transmembrane region" description="Helical" evidence="10">
    <location>
        <begin position="171"/>
        <end position="192"/>
    </location>
</feature>
<feature type="transmembrane region" description="Helical" evidence="10">
    <location>
        <begin position="85"/>
        <end position="108"/>
    </location>
</feature>
<dbReference type="EMBL" id="AUZY01011827">
    <property type="protein sequence ID" value="EQD32983.1"/>
    <property type="molecule type" value="Genomic_DNA"/>
</dbReference>
<feature type="transmembrane region" description="Helical" evidence="10">
    <location>
        <begin position="114"/>
        <end position="133"/>
    </location>
</feature>
<feature type="non-terminal residue" evidence="12">
    <location>
        <position position="241"/>
    </location>
</feature>
<organism evidence="12">
    <name type="scientific">mine drainage metagenome</name>
    <dbReference type="NCBI Taxonomy" id="410659"/>
    <lineage>
        <taxon>unclassified sequences</taxon>
        <taxon>metagenomes</taxon>
        <taxon>ecological metagenomes</taxon>
    </lineage>
</organism>
<evidence type="ECO:0000256" key="9">
    <source>
        <dbReference type="ARBA" id="ARBA00023201"/>
    </source>
</evidence>
<feature type="transmembrane region" description="Helical" evidence="10">
    <location>
        <begin position="145"/>
        <end position="165"/>
    </location>
</feature>
<sequence>MTLITSILLLLVLALVLGELLQRFGLAAVIGEILAGVILGPIVLNFIQPSSVFEAISEISLFFIILYIGVESSTDTFRSGFGRSVILTITSFLVPLGFLATFSFYVIGLSFVNASLLAIAISVPSISIISVLIKENSLVKTKTGNVILSSVVITDLVALVATSILIDPREIYVEVPGILVFILLLVVIDRYIRKNSEKIMAFFDHIHAMERGEKIVLGAIIVGGLFVSLIFELIGVTFVLG</sequence>
<feature type="transmembrane region" description="Helical" evidence="10">
    <location>
        <begin position="215"/>
        <end position="240"/>
    </location>
</feature>
<dbReference type="InterPro" id="IPR006153">
    <property type="entry name" value="Cation/H_exchanger_TM"/>
</dbReference>
<comment type="caution">
    <text evidence="12">The sequence shown here is derived from an EMBL/GenBank/DDBJ whole genome shotgun (WGS) entry which is preliminary data.</text>
</comment>
<dbReference type="PANTHER" id="PTHR43562:SF3">
    <property type="entry name" value="SODIUM ION_PROTON EXCHANGER (EUROFUNG)"/>
    <property type="match status" value="1"/>
</dbReference>
<keyword evidence="6" id="KW-0915">Sodium</keyword>
<dbReference type="PANTHER" id="PTHR43562">
    <property type="entry name" value="NAPA-TYPE SODIUM/HYDROGEN ANTIPORTER"/>
    <property type="match status" value="1"/>
</dbReference>
<evidence type="ECO:0000256" key="6">
    <source>
        <dbReference type="ARBA" id="ARBA00023053"/>
    </source>
</evidence>
<dbReference type="GO" id="GO:0016020">
    <property type="term" value="C:membrane"/>
    <property type="evidence" value="ECO:0007669"/>
    <property type="project" value="UniProtKB-SubCell"/>
</dbReference>
<dbReference type="GO" id="GO:1902600">
    <property type="term" value="P:proton transmembrane transport"/>
    <property type="evidence" value="ECO:0007669"/>
    <property type="project" value="InterPro"/>
</dbReference>
<accession>T0YIH0</accession>
<evidence type="ECO:0000256" key="1">
    <source>
        <dbReference type="ARBA" id="ARBA00004141"/>
    </source>
</evidence>
<keyword evidence="3" id="KW-0050">Antiport</keyword>
<evidence type="ECO:0000313" key="12">
    <source>
        <dbReference type="EMBL" id="EQD32983.1"/>
    </source>
</evidence>
<evidence type="ECO:0000256" key="3">
    <source>
        <dbReference type="ARBA" id="ARBA00022449"/>
    </source>
</evidence>
<comment type="subcellular location">
    <subcellularLocation>
        <location evidence="1">Membrane</location>
        <topology evidence="1">Multi-pass membrane protein</topology>
    </subcellularLocation>
</comment>
<gene>
    <name evidence="12" type="ORF">B1B_17686</name>
</gene>
<evidence type="ECO:0000256" key="10">
    <source>
        <dbReference type="SAM" id="Phobius"/>
    </source>
</evidence>
<keyword evidence="4 10" id="KW-0812">Transmembrane</keyword>
<name>T0YIH0_9ZZZZ</name>
<dbReference type="InterPro" id="IPR038770">
    <property type="entry name" value="Na+/solute_symporter_sf"/>
</dbReference>
<keyword evidence="2" id="KW-0813">Transport</keyword>
<proteinExistence type="predicted"/>
<dbReference type="AlphaFoldDB" id="T0YIH0"/>
<reference evidence="12" key="2">
    <citation type="journal article" date="2014" name="ISME J.">
        <title>Microbial stratification in low pH oxic and suboxic macroscopic growths along an acid mine drainage.</title>
        <authorList>
            <person name="Mendez-Garcia C."/>
            <person name="Mesa V."/>
            <person name="Sprenger R.R."/>
            <person name="Richter M."/>
            <person name="Diez M.S."/>
            <person name="Solano J."/>
            <person name="Bargiela R."/>
            <person name="Golyshina O.V."/>
            <person name="Manteca A."/>
            <person name="Ramos J.L."/>
            <person name="Gallego J.R."/>
            <person name="Llorente I."/>
            <person name="Martins Dos Santos V.A."/>
            <person name="Jensen O.N."/>
            <person name="Pelaez A.I."/>
            <person name="Sanchez J."/>
            <person name="Ferrer M."/>
        </authorList>
    </citation>
    <scope>NUCLEOTIDE SEQUENCE</scope>
</reference>
<keyword evidence="9" id="KW-0739">Sodium transport</keyword>
<keyword evidence="8 10" id="KW-0472">Membrane</keyword>
<protein>
    <submittedName>
        <fullName evidence="12">Cation/H+ exchanger</fullName>
    </submittedName>
</protein>